<comment type="subcellular location">
    <subcellularLocation>
        <location evidence="4">Mitochondrion inner membrane</location>
        <topology evidence="4">Peripheral membrane protein</topology>
        <orientation evidence="4">Matrix side</orientation>
    </subcellularLocation>
</comment>
<evidence type="ECO:0000256" key="3">
    <source>
        <dbReference type="ARBA" id="ARBA00022691"/>
    </source>
</evidence>
<dbReference type="GO" id="GO:0008425">
    <property type="term" value="F:2-methoxy-6-polyprenyl-1,4-benzoquinol methyltransferase activity"/>
    <property type="evidence" value="ECO:0007669"/>
    <property type="project" value="UniProtKB-UniRule"/>
</dbReference>
<comment type="subunit">
    <text evidence="4">Component of a multi-subunit COQ enzyme complex.</text>
</comment>
<dbReference type="EC" id="2.1.1.201" evidence="4"/>
<organism evidence="5 6">
    <name type="scientific">Paramecium primaurelia</name>
    <dbReference type="NCBI Taxonomy" id="5886"/>
    <lineage>
        <taxon>Eukaryota</taxon>
        <taxon>Sar</taxon>
        <taxon>Alveolata</taxon>
        <taxon>Ciliophora</taxon>
        <taxon>Intramacronucleata</taxon>
        <taxon>Oligohymenophorea</taxon>
        <taxon>Peniculida</taxon>
        <taxon>Parameciidae</taxon>
        <taxon>Paramecium</taxon>
    </lineage>
</organism>
<keyword evidence="3 4" id="KW-0949">S-adenosyl-L-methionine</keyword>
<comment type="caution">
    <text evidence="5">The sequence shown here is derived from an EMBL/GenBank/DDBJ whole genome shotgun (WGS) entry which is preliminary data.</text>
</comment>
<comment type="function">
    <text evidence="4">Methyltransferase required for the conversion of 2-polyprenyl-6-methoxy-1,4-benzoquinol (DDMQH2) to 2-polyprenyl-3-methyl-6-methoxy-1,4-benzoquinol (DMQH2).</text>
</comment>
<keyword evidence="2 4" id="KW-0808">Transferase</keyword>
<comment type="similarity">
    <text evidence="4">Belongs to the class I-like SAM-binding methyltransferase superfamily. MenG/UbiE family.</text>
</comment>
<reference evidence="5" key="1">
    <citation type="submission" date="2021-01" db="EMBL/GenBank/DDBJ databases">
        <authorList>
            <consortium name="Genoscope - CEA"/>
            <person name="William W."/>
        </authorList>
    </citation>
    <scope>NUCLEOTIDE SEQUENCE</scope>
</reference>
<gene>
    <name evidence="5" type="ORF">PPRIM_AZ9-3.1.T0180233</name>
</gene>
<keyword evidence="4" id="KW-0999">Mitochondrion inner membrane</keyword>
<feature type="binding site" evidence="4">
    <location>
        <begin position="141"/>
        <end position="142"/>
    </location>
    <ligand>
        <name>S-adenosyl-L-methionine</name>
        <dbReference type="ChEBI" id="CHEBI:59789"/>
    </ligand>
</feature>
<dbReference type="InterPro" id="IPR004033">
    <property type="entry name" value="UbiE/COQ5_MeTrFase"/>
</dbReference>
<name>A0A8S1KD50_PARPR</name>
<dbReference type="Proteomes" id="UP000688137">
    <property type="component" value="Unassembled WGS sequence"/>
</dbReference>
<keyword evidence="6" id="KW-1185">Reference proteome</keyword>
<dbReference type="OMA" id="MNDVMSM"/>
<feature type="binding site" evidence="4">
    <location>
        <position position="113"/>
    </location>
    <ligand>
        <name>S-adenosyl-L-methionine</name>
        <dbReference type="ChEBI" id="CHEBI:59789"/>
    </ligand>
</feature>
<evidence type="ECO:0000313" key="5">
    <source>
        <dbReference type="EMBL" id="CAD8051615.1"/>
    </source>
</evidence>
<dbReference type="FunFam" id="3.40.50.150:FF:000014">
    <property type="entry name" value="Ubiquinone/menaquinone biosynthesis C-methyltransferase UbiE"/>
    <property type="match status" value="1"/>
</dbReference>
<evidence type="ECO:0000313" key="6">
    <source>
        <dbReference type="Proteomes" id="UP000688137"/>
    </source>
</evidence>
<dbReference type="NCBIfam" id="TIGR01934">
    <property type="entry name" value="MenG_MenH_UbiE"/>
    <property type="match status" value="1"/>
</dbReference>
<dbReference type="CDD" id="cd02440">
    <property type="entry name" value="AdoMet_MTases"/>
    <property type="match status" value="1"/>
</dbReference>
<dbReference type="PANTHER" id="PTHR43591">
    <property type="entry name" value="METHYLTRANSFERASE"/>
    <property type="match status" value="1"/>
</dbReference>
<proteinExistence type="inferred from homology"/>
<accession>A0A8S1KD50</accession>
<comment type="caution">
    <text evidence="4">Lacks conserved residue(s) required for the propagation of feature annotation.</text>
</comment>
<dbReference type="InterPro" id="IPR023576">
    <property type="entry name" value="UbiE/COQ5_MeTrFase_CS"/>
</dbReference>
<dbReference type="GO" id="GO:0031314">
    <property type="term" value="C:extrinsic component of mitochondrial inner membrane"/>
    <property type="evidence" value="ECO:0007669"/>
    <property type="project" value="UniProtKB-UniRule"/>
</dbReference>
<sequence length="269" mass="30920">MIKQLFKLRVFTFCQDANFGFKKVKLEEKQEHVNQVFHNVANNYDLMNDLMSVGLHRCWKNSFVEELGSLKNGDSQIRVLDVAGGTGDIAFRILEKHKGNNLFNENLKITVLDINQSMLDVGQKRANELGYQNQIDFVCANAEELPFEPNTFDAYTIAFGIRNVPRIPKAIGEAHRVLKQGGKFQCLEFSKVQNPLLSFANQFYQFNFIPTMGQLVANDRHSYQYLVESIEKFHSQQELLKIIEETGFRYAGFKNYMDGVVAVHFGFKL</sequence>
<dbReference type="NCBIfam" id="NF001244">
    <property type="entry name" value="PRK00216.1-5"/>
    <property type="match status" value="1"/>
</dbReference>
<comment type="pathway">
    <text evidence="4">Cofactor biosynthesis; ubiquinone biosynthesis.</text>
</comment>
<dbReference type="GO" id="GO:0032259">
    <property type="term" value="P:methylation"/>
    <property type="evidence" value="ECO:0007669"/>
    <property type="project" value="UniProtKB-KW"/>
</dbReference>
<dbReference type="AlphaFoldDB" id="A0A8S1KD50"/>
<dbReference type="PROSITE" id="PS01183">
    <property type="entry name" value="UBIE_1"/>
    <property type="match status" value="1"/>
</dbReference>
<keyword evidence="4" id="KW-0831">Ubiquinone biosynthesis</keyword>
<comment type="catalytic activity">
    <reaction evidence="4">
        <text>a 2-methoxy-6-(all-trans-polyprenyl)benzene-1,4-diol + S-adenosyl-L-methionine = a 5-methoxy-2-methyl-3-(all-trans-polyprenyl)benzene-1,4-diol + S-adenosyl-L-homocysteine + H(+)</text>
        <dbReference type="Rhea" id="RHEA:28286"/>
        <dbReference type="Rhea" id="RHEA-COMP:10858"/>
        <dbReference type="Rhea" id="RHEA-COMP:10859"/>
        <dbReference type="ChEBI" id="CHEBI:15378"/>
        <dbReference type="ChEBI" id="CHEBI:57856"/>
        <dbReference type="ChEBI" id="CHEBI:59789"/>
        <dbReference type="ChEBI" id="CHEBI:84166"/>
        <dbReference type="ChEBI" id="CHEBI:84167"/>
        <dbReference type="EC" id="2.1.1.201"/>
    </reaction>
</comment>
<keyword evidence="4" id="KW-0496">Mitochondrion</keyword>
<evidence type="ECO:0000256" key="4">
    <source>
        <dbReference type="HAMAP-Rule" id="MF_03191"/>
    </source>
</evidence>
<evidence type="ECO:0000256" key="1">
    <source>
        <dbReference type="ARBA" id="ARBA00022603"/>
    </source>
</evidence>
<evidence type="ECO:0000256" key="2">
    <source>
        <dbReference type="ARBA" id="ARBA00022679"/>
    </source>
</evidence>
<keyword evidence="1 4" id="KW-0489">Methyltransferase</keyword>
<dbReference type="Pfam" id="PF01209">
    <property type="entry name" value="Ubie_methyltran"/>
    <property type="match status" value="1"/>
</dbReference>
<protein>
    <recommendedName>
        <fullName evidence="4">2-methoxy-6-polyprenyl-1,4-benzoquinol methylase, mitochondrial</fullName>
        <ecNumber evidence="4">2.1.1.201</ecNumber>
    </recommendedName>
    <alternativeName>
        <fullName evidence="4">Ubiquinone biosynthesis methyltransferase COQ5</fullName>
    </alternativeName>
</protein>
<keyword evidence="4" id="KW-0472">Membrane</keyword>
<feature type="binding site" evidence="4">
    <location>
        <position position="86"/>
    </location>
    <ligand>
        <name>S-adenosyl-L-methionine</name>
        <dbReference type="ChEBI" id="CHEBI:59789"/>
    </ligand>
</feature>
<dbReference type="PANTHER" id="PTHR43591:SF24">
    <property type="entry name" value="2-METHOXY-6-POLYPRENYL-1,4-BENZOQUINOL METHYLASE, MITOCHONDRIAL"/>
    <property type="match status" value="1"/>
</dbReference>
<dbReference type="HAMAP" id="MF_01813">
    <property type="entry name" value="MenG_UbiE_methyltr"/>
    <property type="match status" value="1"/>
</dbReference>
<dbReference type="PROSITE" id="PS51608">
    <property type="entry name" value="SAM_MT_UBIE"/>
    <property type="match status" value="1"/>
</dbReference>
<dbReference type="EMBL" id="CAJJDM010000014">
    <property type="protein sequence ID" value="CAD8051615.1"/>
    <property type="molecule type" value="Genomic_DNA"/>
</dbReference>